<feature type="domain" description="Alpha-L-rhamnosidase C-terminal" evidence="7">
    <location>
        <begin position="810"/>
        <end position="875"/>
    </location>
</feature>
<dbReference type="Pfam" id="PF05592">
    <property type="entry name" value="Bac_rhamnosid"/>
    <property type="match status" value="1"/>
</dbReference>
<sequence length="900" mass="100983">MALHPVSLRVNLLSEPLGIDTSQPEFSWQLSAQQAAVLQSAYQIQVSERLDFSAPHWDSGVITSDLPYEAQYNGAALVSCRRYYWRVRVWDQVNQPGNWSDVSWFETAFLPGSNGPNAQWISRKSLTPLSSQLQDRDVLYFRRDITLQQPACRARVYASGLGWYKLVINGVNVTGRAQVPRWTPYENHLEYSVFDVGLVLREGHNCLGAIVADGHYRGENNGLSHRNCYGDRLGLFCLLVVDLEDGQQMIVRSDNDWAVTTGRIVHSDPKAGETADFRIPDVFDDDMSSGLHAWESTDILPIPTKHLIAEETVRVDEIDRRPTTHVWWSPKGQMLVDFGQNMVGHVRVLLRGPRDTKVTLTFSEVLTPEGELDLAYLEPVGKDRPQQDKVLLSGTPAGDWFEPMFTIHGFRYVALTGLDALLSPDEIEAIVISSQFTGWAEFDCSDSRLAQLFRNTVCSFRGNFTDTATDCPTRERSGWTGDLQVFASTAVLLTRDVQSFLRRYLRNLRAEQWDDGRIPPFIPSGDSKFAGVSWLSRLTASAVGWGDVCVHLPWKMHCHFGETTILERQFDSMRRWVDALAERARNKRSWTRWLFGGPAEVEQYIVDTGFHWGEWLRPGETSLVPLLVNLFLWPNAAIPTAYLAESSRILGEIAGALGRKEDEASYRELACRVREAWQKTFVSGGGYHIAHDKQDDYVRAVQFGLVSGVEKEAALARLAQLVEQAEYHLATGFLSTGELLPTLITNGYVEEGFRVLLQTTAPSWLYAVEHGATTVWESWEGCTPEGQAVLSQNHYAPGAVVAWLLQGLAGINPAVPGWRRIRIAPQIGSIMHAYGSVDTPFGRVTCHWRREQETDDIHLELHIPPGTTAEVQIGDGVVLSKPSGYYRVTWSGSQWAEDSS</sequence>
<dbReference type="Gene3D" id="2.60.40.10">
    <property type="entry name" value="Immunoglobulins"/>
    <property type="match status" value="1"/>
</dbReference>
<dbReference type="PANTHER" id="PTHR33307:SF6">
    <property type="entry name" value="ALPHA-RHAMNOSIDASE (EUROFUNG)-RELATED"/>
    <property type="match status" value="1"/>
</dbReference>
<dbReference type="Gene3D" id="2.60.420.10">
    <property type="entry name" value="Maltose phosphorylase, domain 3"/>
    <property type="match status" value="1"/>
</dbReference>
<evidence type="ECO:0000259" key="7">
    <source>
        <dbReference type="Pfam" id="PF17390"/>
    </source>
</evidence>
<dbReference type="InterPro" id="IPR035398">
    <property type="entry name" value="Bac_rhamnosid_C"/>
</dbReference>
<dbReference type="Pfam" id="PF08531">
    <property type="entry name" value="Bac_rhamnosid_N"/>
    <property type="match status" value="1"/>
</dbReference>
<dbReference type="SUPFAM" id="SSF48208">
    <property type="entry name" value="Six-hairpin glycosidases"/>
    <property type="match status" value="1"/>
</dbReference>
<evidence type="ECO:0000256" key="2">
    <source>
        <dbReference type="ARBA" id="ARBA00012652"/>
    </source>
</evidence>
<evidence type="ECO:0000256" key="1">
    <source>
        <dbReference type="ARBA" id="ARBA00001445"/>
    </source>
</evidence>
<gene>
    <name evidence="8" type="ORF">N7496_011507</name>
</gene>
<feature type="domain" description="Alpha-L-rhamnosidase concanavalin-like" evidence="4">
    <location>
        <begin position="330"/>
        <end position="432"/>
    </location>
</feature>
<comment type="catalytic activity">
    <reaction evidence="1">
        <text>Hydrolysis of terminal non-reducing alpha-L-rhamnose residues in alpha-L-rhamnosides.</text>
        <dbReference type="EC" id="3.2.1.40"/>
    </reaction>
</comment>
<reference evidence="8" key="1">
    <citation type="submission" date="2022-11" db="EMBL/GenBank/DDBJ databases">
        <authorList>
            <person name="Petersen C."/>
        </authorList>
    </citation>
    <scope>NUCLEOTIDE SEQUENCE</scope>
    <source>
        <strain evidence="8">IBT 29864</strain>
    </source>
</reference>
<evidence type="ECO:0000259" key="6">
    <source>
        <dbReference type="Pfam" id="PF17389"/>
    </source>
</evidence>
<dbReference type="Pfam" id="PF17389">
    <property type="entry name" value="Bac_rhamnosid6H"/>
    <property type="match status" value="1"/>
</dbReference>
<dbReference type="AlphaFoldDB" id="A0A9W9UWD8"/>
<evidence type="ECO:0000313" key="8">
    <source>
        <dbReference type="EMBL" id="KAJ5359094.1"/>
    </source>
</evidence>
<dbReference type="InterPro" id="IPR008902">
    <property type="entry name" value="Rhamnosid_concanavalin"/>
</dbReference>
<name>A0A9W9UWD8_9EURO</name>
<dbReference type="Gene3D" id="2.60.120.260">
    <property type="entry name" value="Galactose-binding domain-like"/>
    <property type="match status" value="2"/>
</dbReference>
<proteinExistence type="predicted"/>
<dbReference type="InterPro" id="IPR035396">
    <property type="entry name" value="Bac_rhamnosid6H"/>
</dbReference>
<dbReference type="Pfam" id="PF17390">
    <property type="entry name" value="Bac_rhamnosid_C"/>
    <property type="match status" value="1"/>
</dbReference>
<dbReference type="InterPro" id="IPR013737">
    <property type="entry name" value="Bac_rhamnosid_N"/>
</dbReference>
<evidence type="ECO:0000259" key="4">
    <source>
        <dbReference type="Pfam" id="PF05592"/>
    </source>
</evidence>
<dbReference type="GO" id="GO:0030596">
    <property type="term" value="F:alpha-L-rhamnosidase activity"/>
    <property type="evidence" value="ECO:0007669"/>
    <property type="project" value="UniProtKB-EC"/>
</dbReference>
<dbReference type="GO" id="GO:0005975">
    <property type="term" value="P:carbohydrate metabolic process"/>
    <property type="evidence" value="ECO:0007669"/>
    <property type="project" value="InterPro"/>
</dbReference>
<dbReference type="InterPro" id="IPR013783">
    <property type="entry name" value="Ig-like_fold"/>
</dbReference>
<evidence type="ECO:0000313" key="9">
    <source>
        <dbReference type="Proteomes" id="UP001147782"/>
    </source>
</evidence>
<reference evidence="8" key="2">
    <citation type="journal article" date="2023" name="IMA Fungus">
        <title>Comparative genomic study of the Penicillium genus elucidates a diverse pangenome and 15 lateral gene transfer events.</title>
        <authorList>
            <person name="Petersen C."/>
            <person name="Sorensen T."/>
            <person name="Nielsen M.R."/>
            <person name="Sondergaard T.E."/>
            <person name="Sorensen J.L."/>
            <person name="Fitzpatrick D.A."/>
            <person name="Frisvad J.C."/>
            <person name="Nielsen K.L."/>
        </authorList>
    </citation>
    <scope>NUCLEOTIDE SEQUENCE</scope>
    <source>
        <strain evidence="8">IBT 29864</strain>
    </source>
</reference>
<dbReference type="PIRSF" id="PIRSF010631">
    <property type="entry name" value="A-rhamnsds"/>
    <property type="match status" value="1"/>
</dbReference>
<evidence type="ECO:0000259" key="5">
    <source>
        <dbReference type="Pfam" id="PF08531"/>
    </source>
</evidence>
<keyword evidence="9" id="KW-1185">Reference proteome</keyword>
<comment type="caution">
    <text evidence="8">The sequence shown here is derived from an EMBL/GenBank/DDBJ whole genome shotgun (WGS) entry which is preliminary data.</text>
</comment>
<accession>A0A9W9UWD8</accession>
<organism evidence="8 9">
    <name type="scientific">Penicillium cataractarum</name>
    <dbReference type="NCBI Taxonomy" id="2100454"/>
    <lineage>
        <taxon>Eukaryota</taxon>
        <taxon>Fungi</taxon>
        <taxon>Dikarya</taxon>
        <taxon>Ascomycota</taxon>
        <taxon>Pezizomycotina</taxon>
        <taxon>Eurotiomycetes</taxon>
        <taxon>Eurotiomycetidae</taxon>
        <taxon>Eurotiales</taxon>
        <taxon>Aspergillaceae</taxon>
        <taxon>Penicillium</taxon>
    </lineage>
</organism>
<dbReference type="InterPro" id="IPR016007">
    <property type="entry name" value="Alpha_rhamnosid"/>
</dbReference>
<dbReference type="Proteomes" id="UP001147782">
    <property type="component" value="Unassembled WGS sequence"/>
</dbReference>
<keyword evidence="3" id="KW-0378">Hydrolase</keyword>
<feature type="domain" description="Bacterial alpha-L-rhamnosidase N-terminal" evidence="5">
    <location>
        <begin position="153"/>
        <end position="314"/>
    </location>
</feature>
<dbReference type="EMBL" id="JAPZBS010000009">
    <property type="protein sequence ID" value="KAJ5359094.1"/>
    <property type="molecule type" value="Genomic_DNA"/>
</dbReference>
<dbReference type="InterPro" id="IPR008928">
    <property type="entry name" value="6-hairpin_glycosidase_sf"/>
</dbReference>
<dbReference type="OrthoDB" id="10036721at2759"/>
<dbReference type="EC" id="3.2.1.40" evidence="2"/>
<feature type="domain" description="Alpha-L-rhamnosidase six-hairpin glycosidase" evidence="6">
    <location>
        <begin position="440"/>
        <end position="806"/>
    </location>
</feature>
<protein>
    <recommendedName>
        <fullName evidence="2">alpha-L-rhamnosidase</fullName>
        <ecNumber evidence="2">3.2.1.40</ecNumber>
    </recommendedName>
</protein>
<dbReference type="InterPro" id="IPR012341">
    <property type="entry name" value="6hp_glycosidase-like_sf"/>
</dbReference>
<dbReference type="Gene3D" id="1.50.10.10">
    <property type="match status" value="1"/>
</dbReference>
<evidence type="ECO:0000256" key="3">
    <source>
        <dbReference type="ARBA" id="ARBA00022801"/>
    </source>
</evidence>
<dbReference type="PANTHER" id="PTHR33307">
    <property type="entry name" value="ALPHA-RHAMNOSIDASE (EUROFUNG)"/>
    <property type="match status" value="1"/>
</dbReference>
<dbReference type="Pfam" id="PF25788">
    <property type="entry name" value="Ig_Rha78A_N"/>
    <property type="match status" value="1"/>
</dbReference>
<dbReference type="GeneID" id="81443599"/>
<dbReference type="RefSeq" id="XP_056550380.1">
    <property type="nucleotide sequence ID" value="XM_056704420.1"/>
</dbReference>